<evidence type="ECO:0000259" key="1">
    <source>
        <dbReference type="PROSITE" id="PS50112"/>
    </source>
</evidence>
<dbReference type="CDD" id="cd00130">
    <property type="entry name" value="PAS"/>
    <property type="match status" value="1"/>
</dbReference>
<sequence length="120" mass="12934">MTWRISEDLIVVCGLDGFYRSVNPAWTTALGYTEAELIGMRSDTLVHPEDLLGLTDQGSVFFRAKRCAISTSASVPRMGNTALIPGPACPKATSFMAPVATSPCARTSKSSCAAPRRWKH</sequence>
<dbReference type="SUPFAM" id="SSF55785">
    <property type="entry name" value="PYP-like sensor domain (PAS domain)"/>
    <property type="match status" value="1"/>
</dbReference>
<dbReference type="Proteomes" id="UP000474802">
    <property type="component" value="Unassembled WGS sequence"/>
</dbReference>
<comment type="caution">
    <text evidence="2">The sequence shown here is derived from an EMBL/GenBank/DDBJ whole genome shotgun (WGS) entry which is preliminary data.</text>
</comment>
<dbReference type="Pfam" id="PF08448">
    <property type="entry name" value="PAS_4"/>
    <property type="match status" value="1"/>
</dbReference>
<evidence type="ECO:0000313" key="2">
    <source>
        <dbReference type="EMBL" id="NGP17093.1"/>
    </source>
</evidence>
<proteinExistence type="predicted"/>
<keyword evidence="3" id="KW-1185">Reference proteome</keyword>
<dbReference type="InterPro" id="IPR035965">
    <property type="entry name" value="PAS-like_dom_sf"/>
</dbReference>
<dbReference type="EMBL" id="JAALFG010000001">
    <property type="protein sequence ID" value="NGP17093.1"/>
    <property type="molecule type" value="Genomic_DNA"/>
</dbReference>
<dbReference type="InterPro" id="IPR013656">
    <property type="entry name" value="PAS_4"/>
</dbReference>
<evidence type="ECO:0000313" key="3">
    <source>
        <dbReference type="Proteomes" id="UP000474802"/>
    </source>
</evidence>
<dbReference type="RefSeq" id="WP_164533310.1">
    <property type="nucleotide sequence ID" value="NZ_JAALFG010000001.1"/>
</dbReference>
<reference evidence="2 3" key="1">
    <citation type="submission" date="2020-02" db="EMBL/GenBank/DDBJ databases">
        <authorList>
            <person name="Khan S.A."/>
            <person name="Jeon C.O."/>
            <person name="Chun B.H."/>
        </authorList>
    </citation>
    <scope>NUCLEOTIDE SEQUENCE [LARGE SCALE GENOMIC DNA]</scope>
    <source>
        <strain evidence="2 3">H239</strain>
    </source>
</reference>
<dbReference type="InterPro" id="IPR000014">
    <property type="entry name" value="PAS"/>
</dbReference>
<dbReference type="PROSITE" id="PS50112">
    <property type="entry name" value="PAS"/>
    <property type="match status" value="1"/>
</dbReference>
<accession>A0A6M1SRT0</accession>
<organism evidence="2 3">
    <name type="scientific">Devosia aurantiaca</name>
    <dbReference type="NCBI Taxonomy" id="2714858"/>
    <lineage>
        <taxon>Bacteria</taxon>
        <taxon>Pseudomonadati</taxon>
        <taxon>Pseudomonadota</taxon>
        <taxon>Alphaproteobacteria</taxon>
        <taxon>Hyphomicrobiales</taxon>
        <taxon>Devosiaceae</taxon>
        <taxon>Devosia</taxon>
    </lineage>
</organism>
<feature type="domain" description="PAS" evidence="1">
    <location>
        <begin position="10"/>
        <end position="50"/>
    </location>
</feature>
<protein>
    <submittedName>
        <fullName evidence="2">PAS domain S-box protein</fullName>
    </submittedName>
</protein>
<gene>
    <name evidence="2" type="ORF">G5575_04825</name>
</gene>
<dbReference type="AlphaFoldDB" id="A0A6M1SRT0"/>
<reference evidence="2 3" key="2">
    <citation type="submission" date="2020-03" db="EMBL/GenBank/DDBJ databases">
        <title>Devosia chinhatensis sp. nov., isolated from a hexachlorocyclohexane (HCH) dump site in India.</title>
        <authorList>
            <person name="Kumar M."/>
            <person name="Lal R."/>
        </authorList>
    </citation>
    <scope>NUCLEOTIDE SEQUENCE [LARGE SCALE GENOMIC DNA]</scope>
    <source>
        <strain evidence="2 3">H239</strain>
    </source>
</reference>
<name>A0A6M1SRT0_9HYPH</name>
<dbReference type="Gene3D" id="3.30.450.20">
    <property type="entry name" value="PAS domain"/>
    <property type="match status" value="1"/>
</dbReference>
<dbReference type="NCBIfam" id="TIGR00229">
    <property type="entry name" value="sensory_box"/>
    <property type="match status" value="1"/>
</dbReference>